<evidence type="ECO:0008006" key="3">
    <source>
        <dbReference type="Google" id="ProtNLM"/>
    </source>
</evidence>
<name>A0A1H6F335_9GAMM</name>
<evidence type="ECO:0000313" key="1">
    <source>
        <dbReference type="EMBL" id="SEH04482.1"/>
    </source>
</evidence>
<reference evidence="1 2" key="1">
    <citation type="submission" date="2016-10" db="EMBL/GenBank/DDBJ databases">
        <authorList>
            <person name="de Groot N.N."/>
        </authorList>
    </citation>
    <scope>NUCLEOTIDE SEQUENCE [LARGE SCALE GENOMIC DNA]</scope>
    <source>
        <strain evidence="1">MBHS1</strain>
    </source>
</reference>
<dbReference type="InterPro" id="IPR058084">
    <property type="entry name" value="Slr1658-like"/>
</dbReference>
<accession>A0A1H6F335</accession>
<dbReference type="NCBIfam" id="NF047703">
    <property type="entry name" value="slr1658_superfam"/>
    <property type="match status" value="1"/>
</dbReference>
<keyword evidence="2" id="KW-1185">Reference proteome</keyword>
<evidence type="ECO:0000313" key="2">
    <source>
        <dbReference type="Proteomes" id="UP000236724"/>
    </source>
</evidence>
<dbReference type="OrthoDB" id="5488639at2"/>
<sequence>MTEIFGNFQELSDQEDFLITRFSSSSQPLKQRWHNKGLSASFIADYLYTFFISKDGKASVSAHTKNAAKYIANELLENAMKFSNGDIDYPTTMSFIIRGNTVFFYTANSIAPEIQLNFQHYLRKLLADDPHALYIQQMENNAKDVNSTCSGLGFLSMICDYKADIAWKFSNSSEPCTTPIVTTMVRMDI</sequence>
<dbReference type="AlphaFoldDB" id="A0A1H6F335"/>
<dbReference type="Proteomes" id="UP000236724">
    <property type="component" value="Unassembled WGS sequence"/>
</dbReference>
<dbReference type="EMBL" id="FMSV02000056">
    <property type="protein sequence ID" value="SEH04482.1"/>
    <property type="molecule type" value="Genomic_DNA"/>
</dbReference>
<dbReference type="RefSeq" id="WP_103918575.1">
    <property type="nucleotide sequence ID" value="NZ_FMSV02000056.1"/>
</dbReference>
<protein>
    <recommendedName>
        <fullName evidence="3">ATP-binding protein</fullName>
    </recommendedName>
</protein>
<proteinExistence type="predicted"/>
<gene>
    <name evidence="1" type="ORF">MBHS_00328</name>
</gene>
<organism evidence="1 2">
    <name type="scientific">Candidatus Venteria ishoeyi</name>
    <dbReference type="NCBI Taxonomy" id="1899563"/>
    <lineage>
        <taxon>Bacteria</taxon>
        <taxon>Pseudomonadati</taxon>
        <taxon>Pseudomonadota</taxon>
        <taxon>Gammaproteobacteria</taxon>
        <taxon>Thiotrichales</taxon>
        <taxon>Thiotrichaceae</taxon>
        <taxon>Venteria</taxon>
    </lineage>
</organism>